<protein>
    <submittedName>
        <fullName evidence="1">Type III secretion protein</fullName>
    </submittedName>
</protein>
<keyword evidence="2" id="KW-1185">Reference proteome</keyword>
<dbReference type="AlphaFoldDB" id="Q6D5E6"/>
<name>Q6D5E6_PECAS</name>
<evidence type="ECO:0000313" key="1">
    <source>
        <dbReference type="EMBL" id="CAG74996.1"/>
    </source>
</evidence>
<dbReference type="Pfam" id="PF17001">
    <property type="entry name" value="T3SS_basalb_I"/>
    <property type="match status" value="1"/>
</dbReference>
<dbReference type="InterPro" id="IPR012670">
    <property type="entry name" value="T3SS_YscI/HrpB"/>
</dbReference>
<dbReference type="KEGG" id="eca:ECA2094"/>
<proteinExistence type="predicted"/>
<accession>Q6D5E6</accession>
<dbReference type="Proteomes" id="UP000007966">
    <property type="component" value="Chromosome"/>
</dbReference>
<dbReference type="STRING" id="218491.ECA2094"/>
<evidence type="ECO:0000313" key="2">
    <source>
        <dbReference type="Proteomes" id="UP000007966"/>
    </source>
</evidence>
<dbReference type="GO" id="GO:0030254">
    <property type="term" value="P:protein secretion by the type III secretion system"/>
    <property type="evidence" value="ECO:0007669"/>
    <property type="project" value="InterPro"/>
</dbReference>
<dbReference type="eggNOG" id="ENOG5031GFZ">
    <property type="taxonomic scope" value="Bacteria"/>
</dbReference>
<dbReference type="HOGENOM" id="CLU_159932_0_0_6"/>
<sequence length="145" mass="15588">MSQRAGAMLRLYFYPVRDGIHTMKINHASTLPQPGDAPLADNGTSFSFSANDQDVSWFSAALSSAPMTAGSGNSQWLGALAEKSQGLNGVFKSAERDVSQAMRSNNPKDVLDATRTLSSFYLESLLSAKLVAKSVQSLEKLTNLQ</sequence>
<dbReference type="EMBL" id="BX950851">
    <property type="protein sequence ID" value="CAG74996.1"/>
    <property type="molecule type" value="Genomic_DNA"/>
</dbReference>
<gene>
    <name evidence="1" type="primary">hrpB</name>
    <name evidence="1" type="ordered locus">ECA2094</name>
</gene>
<reference evidence="1" key="1">
    <citation type="submission" date="2004-02" db="EMBL/GenBank/DDBJ databases">
        <title>The genome sequence of the enterobacterial phytopathogen Erwinia carotovora subsp. atroseptica SCRI1043 and functional genomic identification of novel virulence factors.</title>
        <authorList>
            <person name="Bell K.S."/>
            <person name="Sebaihia M."/>
            <person name="Pritchard L."/>
            <person name="Holden M."/>
            <person name="Hyman L.J."/>
            <person name="Holeva M.C."/>
            <person name="Thomson N.R."/>
            <person name="Bentley S.D."/>
            <person name="Churcher C."/>
            <person name="Mungall K."/>
            <person name="Atkin R."/>
            <person name="Bason N."/>
            <person name="Brooks K."/>
            <person name="Chillingworth T."/>
            <person name="Clark K."/>
            <person name="Doggett J."/>
            <person name="Fraser A."/>
            <person name="Hance Z."/>
            <person name="Hauser H."/>
            <person name="Jagels K."/>
            <person name="Moule S."/>
            <person name="Norbertczak H."/>
            <person name="Ormond D."/>
            <person name="Price C."/>
            <person name="Quail M.A."/>
            <person name="Sanders M."/>
            <person name="Walker D."/>
            <person name="Whitehead S."/>
            <person name="Salmond G.P.C."/>
            <person name="Birch P.R.J."/>
            <person name="Barrell B.G."/>
            <person name="Parkhill J."/>
            <person name="Toth I.K."/>
        </authorList>
    </citation>
    <scope>NUCLEOTIDE SEQUENCE</scope>
    <source>
        <strain evidence="1">SCRI1043</strain>
    </source>
</reference>
<organism evidence="1 2">
    <name type="scientific">Pectobacterium atrosepticum (strain SCRI 1043 / ATCC BAA-672)</name>
    <name type="common">Erwinia carotovora subsp. atroseptica</name>
    <dbReference type="NCBI Taxonomy" id="218491"/>
    <lineage>
        <taxon>Bacteria</taxon>
        <taxon>Pseudomonadati</taxon>
        <taxon>Pseudomonadota</taxon>
        <taxon>Gammaproteobacteria</taxon>
        <taxon>Enterobacterales</taxon>
        <taxon>Pectobacteriaceae</taxon>
        <taxon>Pectobacterium</taxon>
    </lineage>
</organism>